<feature type="domain" description="CAAX prenyl protease 2/Lysostaphin resistance protein A-like" evidence="2">
    <location>
        <begin position="135"/>
        <end position="227"/>
    </location>
</feature>
<dbReference type="KEGG" id="pns:A9D12_05805"/>
<protein>
    <recommendedName>
        <fullName evidence="2">CAAX prenyl protease 2/Lysostaphin resistance protein A-like domain-containing protein</fullName>
    </recommendedName>
</protein>
<evidence type="ECO:0000256" key="1">
    <source>
        <dbReference type="SAM" id="Phobius"/>
    </source>
</evidence>
<keyword evidence="4" id="KW-1185">Reference proteome</keyword>
<proteinExistence type="predicted"/>
<dbReference type="Proteomes" id="UP000078263">
    <property type="component" value="Chromosome"/>
</dbReference>
<dbReference type="InterPro" id="IPR003675">
    <property type="entry name" value="Rce1/LyrA-like_dom"/>
</dbReference>
<dbReference type="OrthoDB" id="193898at2"/>
<sequence>MSGIATYSGSLDLGDKGILKPGPLLWLRSIAWMVGFSILLVLSFGPLGQFMSDTLPKDAPELRFMARVFGALVALAVYVLLVRCVEKRAATELSIGAAPRELALGLLLGMVMFCAVMAILTGSGLYEVSFKGFEPAWKSAGAAIEAGIVEELLVRGVILRLLWRAFGPAAAFVGSAMLFGAGHLPNNGASLFAAICLAIEAGVMLGAFYALTGRLWISIGIHAAWNFTQGYVFGAAVSGGSLGASFATSTAVSGQPDWLTGGAFGPEASLAALAVCGTVGLAAMWLSWKAGRFGTRPASPADESHAALATA</sequence>
<dbReference type="AlphaFoldDB" id="A0A192D229"/>
<dbReference type="RefSeq" id="WP_068350453.1">
    <property type="nucleotide sequence ID" value="NZ_CP016033.1"/>
</dbReference>
<dbReference type="PANTHER" id="PTHR39430">
    <property type="entry name" value="MEMBRANE-ASSOCIATED PROTEASE-RELATED"/>
    <property type="match status" value="1"/>
</dbReference>
<feature type="transmembrane region" description="Helical" evidence="1">
    <location>
        <begin position="223"/>
        <end position="248"/>
    </location>
</feature>
<dbReference type="Pfam" id="PF02517">
    <property type="entry name" value="Rce1-like"/>
    <property type="match status" value="1"/>
</dbReference>
<keyword evidence="1" id="KW-0812">Transmembrane</keyword>
<organism evidence="3 4">
    <name type="scientific">Erythrobacter neustonensis</name>
    <dbReference type="NCBI Taxonomy" id="1112"/>
    <lineage>
        <taxon>Bacteria</taxon>
        <taxon>Pseudomonadati</taxon>
        <taxon>Pseudomonadota</taxon>
        <taxon>Alphaproteobacteria</taxon>
        <taxon>Sphingomonadales</taxon>
        <taxon>Erythrobacteraceae</taxon>
        <taxon>Erythrobacter/Porphyrobacter group</taxon>
        <taxon>Erythrobacter</taxon>
    </lineage>
</organism>
<reference evidence="3 4" key="1">
    <citation type="submission" date="2016-05" db="EMBL/GenBank/DDBJ databases">
        <title>Compelete Genome Sequence of Bacteriochlorophyll-Synthesizing Bacterium Porphyrobacter neustonensis DSM 9434.</title>
        <authorList>
            <person name="Shi X.-L."/>
            <person name="Wu Y.-H."/>
            <person name="Cheng H."/>
            <person name="Xu L."/>
            <person name="Zhang X.-Q."/>
            <person name="Wang C.-S."/>
            <person name="Xu X.-W."/>
        </authorList>
    </citation>
    <scope>NUCLEOTIDE SEQUENCE [LARGE SCALE GENOMIC DNA]</scope>
    <source>
        <strain evidence="3 4">DSM 9434</strain>
    </source>
</reference>
<feature type="transmembrane region" description="Helical" evidence="1">
    <location>
        <begin position="25"/>
        <end position="44"/>
    </location>
</feature>
<dbReference type="GO" id="GO:0004175">
    <property type="term" value="F:endopeptidase activity"/>
    <property type="evidence" value="ECO:0007669"/>
    <property type="project" value="UniProtKB-ARBA"/>
</dbReference>
<dbReference type="GO" id="GO:0080120">
    <property type="term" value="P:CAAX-box protein maturation"/>
    <property type="evidence" value="ECO:0007669"/>
    <property type="project" value="UniProtKB-ARBA"/>
</dbReference>
<dbReference type="PANTHER" id="PTHR39430:SF1">
    <property type="entry name" value="PROTEASE"/>
    <property type="match status" value="1"/>
</dbReference>
<evidence type="ECO:0000259" key="2">
    <source>
        <dbReference type="Pfam" id="PF02517"/>
    </source>
</evidence>
<evidence type="ECO:0000313" key="4">
    <source>
        <dbReference type="Proteomes" id="UP000078263"/>
    </source>
</evidence>
<keyword evidence="1" id="KW-1133">Transmembrane helix</keyword>
<keyword evidence="1" id="KW-0472">Membrane</keyword>
<dbReference type="EMBL" id="CP016033">
    <property type="protein sequence ID" value="ANK12543.1"/>
    <property type="molecule type" value="Genomic_DNA"/>
</dbReference>
<gene>
    <name evidence="3" type="ORF">A9D12_05805</name>
</gene>
<feature type="transmembrane region" description="Helical" evidence="1">
    <location>
        <begin position="188"/>
        <end position="211"/>
    </location>
</feature>
<feature type="transmembrane region" description="Helical" evidence="1">
    <location>
        <begin position="268"/>
        <end position="288"/>
    </location>
</feature>
<feature type="transmembrane region" description="Helical" evidence="1">
    <location>
        <begin position="64"/>
        <end position="81"/>
    </location>
</feature>
<dbReference type="STRING" id="1112.A9D12_05805"/>
<feature type="transmembrane region" description="Helical" evidence="1">
    <location>
        <begin position="102"/>
        <end position="124"/>
    </location>
</feature>
<name>A0A192D229_9SPHN</name>
<accession>A0A192D229</accession>
<evidence type="ECO:0000313" key="3">
    <source>
        <dbReference type="EMBL" id="ANK12543.1"/>
    </source>
</evidence>